<dbReference type="InterPro" id="IPR050291">
    <property type="entry name" value="CDF_Transporter"/>
</dbReference>
<organism evidence="10 11">
    <name type="scientific">Vallitalea longa</name>
    <dbReference type="NCBI Taxonomy" id="2936439"/>
    <lineage>
        <taxon>Bacteria</taxon>
        <taxon>Bacillati</taxon>
        <taxon>Bacillota</taxon>
        <taxon>Clostridia</taxon>
        <taxon>Lachnospirales</taxon>
        <taxon>Vallitaleaceae</taxon>
        <taxon>Vallitalea</taxon>
    </lineage>
</organism>
<feature type="transmembrane region" description="Helical" evidence="7">
    <location>
        <begin position="119"/>
        <end position="138"/>
    </location>
</feature>
<evidence type="ECO:0000256" key="1">
    <source>
        <dbReference type="ARBA" id="ARBA00004141"/>
    </source>
</evidence>
<feature type="transmembrane region" description="Helical" evidence="7">
    <location>
        <begin position="182"/>
        <end position="199"/>
    </location>
</feature>
<feature type="transmembrane region" description="Helical" evidence="7">
    <location>
        <begin position="81"/>
        <end position="99"/>
    </location>
</feature>
<dbReference type="GO" id="GO:0008324">
    <property type="term" value="F:monoatomic cation transmembrane transporter activity"/>
    <property type="evidence" value="ECO:0007669"/>
    <property type="project" value="InterPro"/>
</dbReference>
<dbReference type="SUPFAM" id="SSF160240">
    <property type="entry name" value="Cation efflux protein cytoplasmic domain-like"/>
    <property type="match status" value="1"/>
</dbReference>
<dbReference type="InterPro" id="IPR058533">
    <property type="entry name" value="Cation_efflux_TM"/>
</dbReference>
<evidence type="ECO:0000256" key="4">
    <source>
        <dbReference type="ARBA" id="ARBA00022692"/>
    </source>
</evidence>
<dbReference type="Proteomes" id="UP001144256">
    <property type="component" value="Unassembled WGS sequence"/>
</dbReference>
<keyword evidence="4 7" id="KW-0812">Transmembrane</keyword>
<dbReference type="Gene3D" id="3.30.70.1350">
    <property type="entry name" value="Cation efflux protein, cytoplasmic domain"/>
    <property type="match status" value="1"/>
</dbReference>
<feature type="domain" description="Cation efflux protein cytoplasmic" evidence="9">
    <location>
        <begin position="213"/>
        <end position="287"/>
    </location>
</feature>
<gene>
    <name evidence="10" type="primary">czcD</name>
    <name evidence="10" type="ORF">SH1V18_35490</name>
</gene>
<proteinExistence type="inferred from homology"/>
<keyword evidence="3" id="KW-0813">Transport</keyword>
<dbReference type="InterPro" id="IPR036837">
    <property type="entry name" value="Cation_efflux_CTD_sf"/>
</dbReference>
<dbReference type="InterPro" id="IPR002524">
    <property type="entry name" value="Cation_efflux"/>
</dbReference>
<accession>A0A9W6DHP7</accession>
<keyword evidence="11" id="KW-1185">Reference proteome</keyword>
<dbReference type="PANTHER" id="PTHR43840:SF15">
    <property type="entry name" value="MITOCHONDRIAL METAL TRANSPORTER 1-RELATED"/>
    <property type="match status" value="1"/>
</dbReference>
<dbReference type="InterPro" id="IPR027469">
    <property type="entry name" value="Cation_efflux_TMD_sf"/>
</dbReference>
<dbReference type="EMBL" id="BRLB01000013">
    <property type="protein sequence ID" value="GKX31069.1"/>
    <property type="molecule type" value="Genomic_DNA"/>
</dbReference>
<dbReference type="FunFam" id="1.20.1510.10:FF:000006">
    <property type="entry name" value="Divalent cation efflux transporter"/>
    <property type="match status" value="1"/>
</dbReference>
<evidence type="ECO:0000259" key="9">
    <source>
        <dbReference type="Pfam" id="PF16916"/>
    </source>
</evidence>
<comment type="similarity">
    <text evidence="2">Belongs to the cation diffusion facilitator (CDF) transporter (TC 2.A.4) family.</text>
</comment>
<comment type="subcellular location">
    <subcellularLocation>
        <location evidence="1">Membrane</location>
        <topology evidence="1">Multi-pass membrane protein</topology>
    </subcellularLocation>
</comment>
<evidence type="ECO:0000256" key="3">
    <source>
        <dbReference type="ARBA" id="ARBA00022448"/>
    </source>
</evidence>
<dbReference type="GO" id="GO:0016020">
    <property type="term" value="C:membrane"/>
    <property type="evidence" value="ECO:0007669"/>
    <property type="project" value="UniProtKB-SubCell"/>
</dbReference>
<dbReference type="InterPro" id="IPR027470">
    <property type="entry name" value="Cation_efflux_CTD"/>
</dbReference>
<evidence type="ECO:0000259" key="8">
    <source>
        <dbReference type="Pfam" id="PF01545"/>
    </source>
</evidence>
<evidence type="ECO:0000256" key="5">
    <source>
        <dbReference type="ARBA" id="ARBA00022989"/>
    </source>
</evidence>
<evidence type="ECO:0000313" key="10">
    <source>
        <dbReference type="EMBL" id="GKX31069.1"/>
    </source>
</evidence>
<protein>
    <submittedName>
        <fullName evidence="10">Cation transporter</fullName>
    </submittedName>
</protein>
<feature type="domain" description="Cation efflux protein transmembrane" evidence="8">
    <location>
        <begin position="17"/>
        <end position="207"/>
    </location>
</feature>
<dbReference type="Gene3D" id="1.20.1510.10">
    <property type="entry name" value="Cation efflux protein transmembrane domain"/>
    <property type="match status" value="1"/>
</dbReference>
<dbReference type="RefSeq" id="WP_281817742.1">
    <property type="nucleotide sequence ID" value="NZ_BRLB01000013.1"/>
</dbReference>
<evidence type="ECO:0000256" key="6">
    <source>
        <dbReference type="ARBA" id="ARBA00023136"/>
    </source>
</evidence>
<dbReference type="SUPFAM" id="SSF161111">
    <property type="entry name" value="Cation efflux protein transmembrane domain-like"/>
    <property type="match status" value="1"/>
</dbReference>
<dbReference type="PANTHER" id="PTHR43840">
    <property type="entry name" value="MITOCHONDRIAL METAL TRANSPORTER 1-RELATED"/>
    <property type="match status" value="1"/>
</dbReference>
<sequence>MNNMTKYTKIKRVALSGILGNIFLLVIKLIIGFFTKSQAMIADGLNSAGDVFASTITFIGNKISSTPEDDEHPYGHGKAEYIFSMIISFSLFFVAFSIFKMSVDSLINKQEFTYSPWLIYVALAAIVVKLVLFFYSINIGRKYNSLLAIANAQDHRNDIFLSSLTLLSVILGHYNIYFVDGIVGVLISLWIAYTGVSIFNQSYSVLMDTNIDSKVKKEMEKRIMDIEGLDHVDNINSKPIGLNFILIVKISVDANMTVYEGHSISAQIKKSLMEFDHIEDVVVHVNPAQYHR</sequence>
<evidence type="ECO:0000256" key="7">
    <source>
        <dbReference type="SAM" id="Phobius"/>
    </source>
</evidence>
<evidence type="ECO:0000313" key="11">
    <source>
        <dbReference type="Proteomes" id="UP001144256"/>
    </source>
</evidence>
<keyword evidence="5 7" id="KW-1133">Transmembrane helix</keyword>
<dbReference type="AlphaFoldDB" id="A0A9W6DHP7"/>
<reference evidence="10" key="1">
    <citation type="submission" date="2022-06" db="EMBL/GenBank/DDBJ databases">
        <title>Vallitalea longa sp. nov., an anaerobic bacterium isolated from marine sediment.</title>
        <authorList>
            <person name="Hirano S."/>
            <person name="Terahara T."/>
            <person name="Mori K."/>
            <person name="Hamada M."/>
            <person name="Matsumoto R."/>
            <person name="Kobayashi T."/>
        </authorList>
    </citation>
    <scope>NUCLEOTIDE SEQUENCE</scope>
    <source>
        <strain evidence="10">SH18-1</strain>
    </source>
</reference>
<keyword evidence="6 7" id="KW-0472">Membrane</keyword>
<dbReference type="Pfam" id="PF16916">
    <property type="entry name" value="ZT_dimer"/>
    <property type="match status" value="1"/>
</dbReference>
<feature type="transmembrane region" description="Helical" evidence="7">
    <location>
        <begin position="12"/>
        <end position="34"/>
    </location>
</feature>
<name>A0A9W6DHP7_9FIRM</name>
<evidence type="ECO:0000256" key="2">
    <source>
        <dbReference type="ARBA" id="ARBA00008114"/>
    </source>
</evidence>
<dbReference type="Pfam" id="PF01545">
    <property type="entry name" value="Cation_efflux"/>
    <property type="match status" value="1"/>
</dbReference>
<comment type="caution">
    <text evidence="10">The sequence shown here is derived from an EMBL/GenBank/DDBJ whole genome shotgun (WGS) entry which is preliminary data.</text>
</comment>
<dbReference type="NCBIfam" id="TIGR01297">
    <property type="entry name" value="CDF"/>
    <property type="match status" value="1"/>
</dbReference>